<dbReference type="Pfam" id="PF04977">
    <property type="entry name" value="DivIC"/>
    <property type="match status" value="1"/>
</dbReference>
<feature type="transmembrane region" description="Helical" evidence="2">
    <location>
        <begin position="34"/>
        <end position="57"/>
    </location>
</feature>
<dbReference type="Proteomes" id="UP001596505">
    <property type="component" value="Unassembled WGS sequence"/>
</dbReference>
<feature type="coiled-coil region" evidence="1">
    <location>
        <begin position="56"/>
        <end position="90"/>
    </location>
</feature>
<sequence>MNPTGKFGVTSINTDYVASKEIHEKKMRKRRKGLIRRLTVFVIILAVVVGGMVSVILSQRSQIEQKETQKEQLEKKLKDEKHNEKVYRSKVRLLHNKDYIGELARKDFLLSKKGEIIFPSHDTDKH</sequence>
<comment type="caution">
    <text evidence="3">The sequence shown here is derived from an EMBL/GenBank/DDBJ whole genome shotgun (WGS) entry which is preliminary data.</text>
</comment>
<keyword evidence="2" id="KW-0812">Transmembrane</keyword>
<evidence type="ECO:0000256" key="1">
    <source>
        <dbReference type="SAM" id="Coils"/>
    </source>
</evidence>
<keyword evidence="2" id="KW-0472">Membrane</keyword>
<evidence type="ECO:0000313" key="4">
    <source>
        <dbReference type="Proteomes" id="UP001596505"/>
    </source>
</evidence>
<evidence type="ECO:0000313" key="3">
    <source>
        <dbReference type="EMBL" id="MFC7394741.1"/>
    </source>
</evidence>
<keyword evidence="4" id="KW-1185">Reference proteome</keyword>
<dbReference type="PANTHER" id="PTHR40027:SF1">
    <property type="entry name" value="CELL DIVISION PROTEIN DIVIC"/>
    <property type="match status" value="1"/>
</dbReference>
<dbReference type="PANTHER" id="PTHR40027">
    <property type="entry name" value="CELL DIVISION PROTEIN DIVIC"/>
    <property type="match status" value="1"/>
</dbReference>
<protein>
    <submittedName>
        <fullName evidence="3">Septum formation initiator family protein</fullName>
    </submittedName>
</protein>
<evidence type="ECO:0000256" key="2">
    <source>
        <dbReference type="SAM" id="Phobius"/>
    </source>
</evidence>
<organism evidence="3 4">
    <name type="scientific">Scopulibacillus cellulosilyticus</name>
    <dbReference type="NCBI Taxonomy" id="2665665"/>
    <lineage>
        <taxon>Bacteria</taxon>
        <taxon>Bacillati</taxon>
        <taxon>Bacillota</taxon>
        <taxon>Bacilli</taxon>
        <taxon>Bacillales</taxon>
        <taxon>Sporolactobacillaceae</taxon>
        <taxon>Scopulibacillus</taxon>
    </lineage>
</organism>
<keyword evidence="1" id="KW-0175">Coiled coil</keyword>
<reference evidence="4" key="1">
    <citation type="journal article" date="2019" name="Int. J. Syst. Evol. Microbiol.">
        <title>The Global Catalogue of Microorganisms (GCM) 10K type strain sequencing project: providing services to taxonomists for standard genome sequencing and annotation.</title>
        <authorList>
            <consortium name="The Broad Institute Genomics Platform"/>
            <consortium name="The Broad Institute Genome Sequencing Center for Infectious Disease"/>
            <person name="Wu L."/>
            <person name="Ma J."/>
        </authorList>
    </citation>
    <scope>NUCLEOTIDE SEQUENCE [LARGE SCALE GENOMIC DNA]</scope>
    <source>
        <strain evidence="4">CGMCC 1.16305</strain>
    </source>
</reference>
<dbReference type="InterPro" id="IPR007060">
    <property type="entry name" value="FtsL/DivIC"/>
</dbReference>
<dbReference type="InterPro" id="IPR039076">
    <property type="entry name" value="DivIC"/>
</dbReference>
<dbReference type="EMBL" id="JBHTCO010000038">
    <property type="protein sequence ID" value="MFC7394741.1"/>
    <property type="molecule type" value="Genomic_DNA"/>
</dbReference>
<proteinExistence type="predicted"/>
<name>A0ABW2Q5K0_9BACL</name>
<gene>
    <name evidence="3" type="ORF">ACFQRG_17600</name>
</gene>
<accession>A0ABW2Q5K0</accession>
<keyword evidence="2" id="KW-1133">Transmembrane helix</keyword>
<dbReference type="RefSeq" id="WP_380968519.1">
    <property type="nucleotide sequence ID" value="NZ_JBHTCO010000038.1"/>
</dbReference>